<evidence type="ECO:0000256" key="4">
    <source>
        <dbReference type="ARBA" id="ARBA00022801"/>
    </source>
</evidence>
<protein>
    <recommendedName>
        <fullName evidence="8">Peptidase S54 rhomboid domain-containing protein</fullName>
    </recommendedName>
</protein>
<dbReference type="PANTHER" id="PTHR43731:SF14">
    <property type="entry name" value="PRESENILIN-ASSOCIATED RHOMBOID-LIKE PROTEIN, MITOCHONDRIAL"/>
    <property type="match status" value="1"/>
</dbReference>
<dbReference type="GO" id="GO:0004252">
    <property type="term" value="F:serine-type endopeptidase activity"/>
    <property type="evidence" value="ECO:0007669"/>
    <property type="project" value="InterPro"/>
</dbReference>
<evidence type="ECO:0000256" key="7">
    <source>
        <dbReference type="SAM" id="Phobius"/>
    </source>
</evidence>
<evidence type="ECO:0000256" key="2">
    <source>
        <dbReference type="ARBA" id="ARBA00009045"/>
    </source>
</evidence>
<evidence type="ECO:0000256" key="3">
    <source>
        <dbReference type="ARBA" id="ARBA00022692"/>
    </source>
</evidence>
<organism evidence="9 10">
    <name type="scientific">Marinicella pacifica</name>
    <dbReference type="NCBI Taxonomy" id="1171543"/>
    <lineage>
        <taxon>Bacteria</taxon>
        <taxon>Pseudomonadati</taxon>
        <taxon>Pseudomonadota</taxon>
        <taxon>Gammaproteobacteria</taxon>
        <taxon>Lysobacterales</taxon>
        <taxon>Marinicellaceae</taxon>
        <taxon>Marinicella</taxon>
    </lineage>
</organism>
<dbReference type="GO" id="GO:0016020">
    <property type="term" value="C:membrane"/>
    <property type="evidence" value="ECO:0007669"/>
    <property type="project" value="UniProtKB-SubCell"/>
</dbReference>
<feature type="transmembrane region" description="Helical" evidence="7">
    <location>
        <begin position="155"/>
        <end position="177"/>
    </location>
</feature>
<evidence type="ECO:0000259" key="8">
    <source>
        <dbReference type="Pfam" id="PF01694"/>
    </source>
</evidence>
<dbReference type="Gene3D" id="1.20.1540.10">
    <property type="entry name" value="Rhomboid-like"/>
    <property type="match status" value="1"/>
</dbReference>
<dbReference type="AlphaFoldDB" id="A0A917CEC0"/>
<reference evidence="9" key="2">
    <citation type="submission" date="2020-09" db="EMBL/GenBank/DDBJ databases">
        <authorList>
            <person name="Sun Q."/>
            <person name="Zhou Y."/>
        </authorList>
    </citation>
    <scope>NUCLEOTIDE SEQUENCE</scope>
    <source>
        <strain evidence="9">CGMCC 1.12181</strain>
    </source>
</reference>
<dbReference type="SUPFAM" id="SSF144091">
    <property type="entry name" value="Rhomboid-like"/>
    <property type="match status" value="1"/>
</dbReference>
<dbReference type="RefSeq" id="WP_188363988.1">
    <property type="nucleotide sequence ID" value="NZ_BAABJF010000011.1"/>
</dbReference>
<dbReference type="InterPro" id="IPR022764">
    <property type="entry name" value="Peptidase_S54_rhomboid_dom"/>
</dbReference>
<keyword evidence="4" id="KW-0378">Hydrolase</keyword>
<name>A0A917CEC0_9GAMM</name>
<evidence type="ECO:0000313" key="10">
    <source>
        <dbReference type="Proteomes" id="UP000605253"/>
    </source>
</evidence>
<keyword evidence="3 7" id="KW-0812">Transmembrane</keyword>
<keyword evidence="10" id="KW-1185">Reference proteome</keyword>
<evidence type="ECO:0000256" key="6">
    <source>
        <dbReference type="ARBA" id="ARBA00023136"/>
    </source>
</evidence>
<dbReference type="InterPro" id="IPR050925">
    <property type="entry name" value="Rhomboid_protease_S54"/>
</dbReference>
<dbReference type="InterPro" id="IPR035952">
    <property type="entry name" value="Rhomboid-like_sf"/>
</dbReference>
<feature type="domain" description="Peptidase S54 rhomboid" evidence="8">
    <location>
        <begin position="147"/>
        <end position="296"/>
    </location>
</feature>
<comment type="caution">
    <text evidence="9">The sequence shown here is derived from an EMBL/GenBank/DDBJ whole genome shotgun (WGS) entry which is preliminary data.</text>
</comment>
<reference evidence="9" key="1">
    <citation type="journal article" date="2014" name="Int. J. Syst. Evol. Microbiol.">
        <title>Complete genome sequence of Corynebacterium casei LMG S-19264T (=DSM 44701T), isolated from a smear-ripened cheese.</title>
        <authorList>
            <consortium name="US DOE Joint Genome Institute (JGI-PGF)"/>
            <person name="Walter F."/>
            <person name="Albersmeier A."/>
            <person name="Kalinowski J."/>
            <person name="Ruckert C."/>
        </authorList>
    </citation>
    <scope>NUCLEOTIDE SEQUENCE</scope>
    <source>
        <strain evidence="9">CGMCC 1.12181</strain>
    </source>
</reference>
<feature type="transmembrane region" description="Helical" evidence="7">
    <location>
        <begin position="210"/>
        <end position="230"/>
    </location>
</feature>
<sequence length="473" mass="55237">MIIVPTEKRFDWQNAPVVLFFIVILNVLVFYAYQSGDSDHFEEALRIYVSDGIYEKELPHYRDFLKQEANQEKTAYFNKMVEHPNPGYAAAFILQDETFYDHILSHGTEYFTADYYTYWRYQREYIHELIYEVSFKKYGLVPNDMSVTTLITHQFLHGGVMHLLGNMFFLIICGFAVEASLGHRNFLVFYLLSGVGAGLAQSLMDLSSSMPLVGASGALSGVMAMYLGIFRLKKIEFFYWFFVFVGYFRAPALLILPFYIGNELFSLWMNPESNIGFMAHVGGFVTGAALIAFVLWRKPEVLNEDYIEQDQVATPEQLSLDKIYQSLDKFQFEMALKQLNKHLANFEGDFYLKVLKLKLLQTLNPDEGRLYFSQWMKTVRPNKTQLQKIGAIWQDLPKENRHFDRDTRYKLAWHFITSAEYVEQAVKLFEDLYHEEDKHPSLHLLAQKLATAYKRLENHTETQKYQNLAQELS</sequence>
<dbReference type="Proteomes" id="UP000605253">
    <property type="component" value="Unassembled WGS sequence"/>
</dbReference>
<keyword evidence="5 7" id="KW-1133">Transmembrane helix</keyword>
<feature type="transmembrane region" description="Helical" evidence="7">
    <location>
        <begin position="237"/>
        <end position="260"/>
    </location>
</feature>
<feature type="transmembrane region" description="Helical" evidence="7">
    <location>
        <begin position="186"/>
        <end position="204"/>
    </location>
</feature>
<dbReference type="Pfam" id="PF01694">
    <property type="entry name" value="Rhomboid"/>
    <property type="match status" value="1"/>
</dbReference>
<comment type="subcellular location">
    <subcellularLocation>
        <location evidence="1">Membrane</location>
        <topology evidence="1">Multi-pass membrane protein</topology>
    </subcellularLocation>
</comment>
<dbReference type="PANTHER" id="PTHR43731">
    <property type="entry name" value="RHOMBOID PROTEASE"/>
    <property type="match status" value="1"/>
</dbReference>
<accession>A0A917CEC0</accession>
<gene>
    <name evidence="9" type="ORF">GCM10011365_03990</name>
</gene>
<proteinExistence type="inferred from homology"/>
<evidence type="ECO:0000256" key="1">
    <source>
        <dbReference type="ARBA" id="ARBA00004141"/>
    </source>
</evidence>
<feature type="transmembrane region" description="Helical" evidence="7">
    <location>
        <begin position="12"/>
        <end position="33"/>
    </location>
</feature>
<keyword evidence="6 7" id="KW-0472">Membrane</keyword>
<dbReference type="EMBL" id="BMEO01000001">
    <property type="protein sequence ID" value="GGF86105.1"/>
    <property type="molecule type" value="Genomic_DNA"/>
</dbReference>
<comment type="similarity">
    <text evidence="2">Belongs to the peptidase S54 family.</text>
</comment>
<evidence type="ECO:0000256" key="5">
    <source>
        <dbReference type="ARBA" id="ARBA00022989"/>
    </source>
</evidence>
<feature type="transmembrane region" description="Helical" evidence="7">
    <location>
        <begin position="275"/>
        <end position="296"/>
    </location>
</feature>
<evidence type="ECO:0000313" key="9">
    <source>
        <dbReference type="EMBL" id="GGF86105.1"/>
    </source>
</evidence>